<protein>
    <recommendedName>
        <fullName evidence="2">VOC domain-containing protein</fullName>
    </recommendedName>
</protein>
<dbReference type="InterPro" id="IPR029068">
    <property type="entry name" value="Glyas_Bleomycin-R_OHBP_Dase"/>
</dbReference>
<dbReference type="SUPFAM" id="SSF53474">
    <property type="entry name" value="alpha/beta-Hydrolases"/>
    <property type="match status" value="1"/>
</dbReference>
<feature type="region of interest" description="Disordered" evidence="1">
    <location>
        <begin position="226"/>
        <end position="245"/>
    </location>
</feature>
<dbReference type="CDD" id="cd07237">
    <property type="entry name" value="BphC1-RGP6_C_like"/>
    <property type="match status" value="1"/>
</dbReference>
<keyword evidence="4" id="KW-1185">Reference proteome</keyword>
<dbReference type="InterPro" id="IPR004360">
    <property type="entry name" value="Glyas_Fos-R_dOase_dom"/>
</dbReference>
<dbReference type="Pfam" id="PF00561">
    <property type="entry name" value="Abhydrolase_1"/>
    <property type="match status" value="1"/>
</dbReference>
<feature type="domain" description="VOC" evidence="2">
    <location>
        <begin position="428"/>
        <end position="555"/>
    </location>
</feature>
<dbReference type="GO" id="GO:0003824">
    <property type="term" value="F:catalytic activity"/>
    <property type="evidence" value="ECO:0007669"/>
    <property type="project" value="UniProtKB-ARBA"/>
</dbReference>
<dbReference type="Proteomes" id="UP000466997">
    <property type="component" value="Chromosome"/>
</dbReference>
<evidence type="ECO:0000313" key="4">
    <source>
        <dbReference type="Proteomes" id="UP000466997"/>
    </source>
</evidence>
<dbReference type="InterPro" id="IPR000073">
    <property type="entry name" value="AB_hydrolase_1"/>
</dbReference>
<proteinExistence type="predicted"/>
<dbReference type="Gene3D" id="3.10.180.10">
    <property type="entry name" value="2,3-Dihydroxybiphenyl 1,2-Dioxygenase, domain 1"/>
    <property type="match status" value="2"/>
</dbReference>
<dbReference type="AlphaFoldDB" id="A0A7I7JKV0"/>
<dbReference type="Gene3D" id="3.40.50.1820">
    <property type="entry name" value="alpha/beta hydrolase"/>
    <property type="match status" value="1"/>
</dbReference>
<dbReference type="InterPro" id="IPR029058">
    <property type="entry name" value="AB_hydrolase_fold"/>
</dbReference>
<accession>A0A7I7JKV0</accession>
<reference evidence="3 4" key="1">
    <citation type="journal article" date="2019" name="Emerg. Microbes Infect.">
        <title>Comprehensive subspecies identification of 175 nontuberculous mycobacteria species based on 7547 genomic profiles.</title>
        <authorList>
            <person name="Matsumoto Y."/>
            <person name="Kinjo T."/>
            <person name="Motooka D."/>
            <person name="Nabeya D."/>
            <person name="Jung N."/>
            <person name="Uechi K."/>
            <person name="Horii T."/>
            <person name="Iida T."/>
            <person name="Fujita J."/>
            <person name="Nakamura S."/>
        </authorList>
    </citation>
    <scope>NUCLEOTIDE SEQUENCE [LARGE SCALE GENOMIC DNA]</scope>
    <source>
        <strain evidence="3 4">JCM 6391</strain>
    </source>
</reference>
<dbReference type="PANTHER" id="PTHR43798">
    <property type="entry name" value="MONOACYLGLYCEROL LIPASE"/>
    <property type="match status" value="1"/>
</dbReference>
<dbReference type="Pfam" id="PF22632">
    <property type="entry name" value="BphC_D1"/>
    <property type="match status" value="1"/>
</dbReference>
<organism evidence="3 4">
    <name type="scientific">Mycobacterium novum</name>
    <dbReference type="NCBI Taxonomy" id="2492438"/>
    <lineage>
        <taxon>Bacteria</taxon>
        <taxon>Bacillati</taxon>
        <taxon>Actinomycetota</taxon>
        <taxon>Actinomycetes</taxon>
        <taxon>Mycobacteriales</taxon>
        <taxon>Mycobacteriaceae</taxon>
        <taxon>Mycobacterium</taxon>
    </lineage>
</organism>
<evidence type="ECO:0000313" key="3">
    <source>
        <dbReference type="EMBL" id="BBX11622.1"/>
    </source>
</evidence>
<dbReference type="Pfam" id="PF00903">
    <property type="entry name" value="Glyoxalase"/>
    <property type="match status" value="1"/>
</dbReference>
<dbReference type="GO" id="GO:0016020">
    <property type="term" value="C:membrane"/>
    <property type="evidence" value="ECO:0007669"/>
    <property type="project" value="TreeGrafter"/>
</dbReference>
<dbReference type="InterPro" id="IPR050266">
    <property type="entry name" value="AB_hydrolase_sf"/>
</dbReference>
<dbReference type="PROSITE" id="PS51819">
    <property type="entry name" value="VOC"/>
    <property type="match status" value="2"/>
</dbReference>
<dbReference type="SUPFAM" id="SSF54593">
    <property type="entry name" value="Glyoxalase/Bleomycin resistance protein/Dihydroxybiphenyl dioxygenase"/>
    <property type="match status" value="2"/>
</dbReference>
<dbReference type="PANTHER" id="PTHR43798:SF33">
    <property type="entry name" value="HYDROLASE, PUTATIVE (AFU_ORTHOLOGUE AFUA_2G14860)-RELATED"/>
    <property type="match status" value="1"/>
</dbReference>
<name>A0A7I7JKV0_9MYCO</name>
<dbReference type="EMBL" id="AP022562">
    <property type="protein sequence ID" value="BBX11622.1"/>
    <property type="molecule type" value="Genomic_DNA"/>
</dbReference>
<dbReference type="CDD" id="cd07252">
    <property type="entry name" value="BphC1-RGP6_N_like"/>
    <property type="match status" value="1"/>
</dbReference>
<dbReference type="InterPro" id="IPR037523">
    <property type="entry name" value="VOC_core"/>
</dbReference>
<gene>
    <name evidence="3" type="ORF">MNVM_07030</name>
</gene>
<dbReference type="PRINTS" id="PR00111">
    <property type="entry name" value="ABHYDROLASE"/>
</dbReference>
<evidence type="ECO:0000259" key="2">
    <source>
        <dbReference type="PROSITE" id="PS51819"/>
    </source>
</evidence>
<dbReference type="KEGG" id="mnm:MNVM_07030"/>
<evidence type="ECO:0000256" key="1">
    <source>
        <dbReference type="SAM" id="MobiDB-lite"/>
    </source>
</evidence>
<feature type="domain" description="VOC" evidence="2">
    <location>
        <begin position="292"/>
        <end position="406"/>
    </location>
</feature>
<sequence>MITALTERSVSVAGKPIFFAEAGAGPAVVMLHGGGPGASGVSNYSRNIDALAARFRVIVPDMPGYGRSVKRVDRHDPFGYLADMTRGLLDQLGVTTAHLVGNSYGGAAALRLALDTPHRVDKLVLMGPGGIGTTRGAPTAGLNSLLSYYGGDGPSRDKLEAFIRNYLVYDGASVPDELIDLRYQASIDPEVVANPPLRRPSGPLALRTLWRMDLTRDKRLRRLRTPVGSRRQGQQARRRPAAARHDAQCRVGDDLAHRPLDAVGTRRVVQPAGQRIPRHSLGVRQMIFGRVHLGYIVIETRKFADWRRFGRDAIGLHVDDTLADVMRFRLDDNDCRFLLQRGAGEDVTALGWQLDDHAVFDEVVSRVTRRGVPVTEGTAEEAQLRGVERLARFPGPNGMAQEIFTRAGSAATPLTMAVRGGFVTGEAGIGHVAITTKKPHQMRGYYNTVFDARLSDFIDETLSGVKVKIRFLRVNQRHHSVAIAAANRAPINPIRTRIQHLNVQVADLDDMTDSYQRVKQLGFRMALGVGQHTNDRELSYYAETPSGFEWEVGWNPIVVDERTWEPTTHRGISIWGHRPEGQTIIDKLTQFKAAAASLRRREDTVPALSGAGIPD</sequence>